<dbReference type="InterPro" id="IPR023430">
    <property type="entry name" value="Pept_HybD-like_dom_sf"/>
</dbReference>
<name>A0A1T4RRB6_9FIRM</name>
<evidence type="ECO:0000313" key="2">
    <source>
        <dbReference type="Proteomes" id="UP000189933"/>
    </source>
</evidence>
<dbReference type="Pfam" id="PF06866">
    <property type="entry name" value="DUF1256"/>
    <property type="match status" value="1"/>
</dbReference>
<evidence type="ECO:0000313" key="1">
    <source>
        <dbReference type="EMBL" id="SKA18308.1"/>
    </source>
</evidence>
<dbReference type="InterPro" id="IPR009665">
    <property type="entry name" value="YyaC"/>
</dbReference>
<proteinExistence type="predicted"/>
<keyword evidence="2" id="KW-1185">Reference proteome</keyword>
<dbReference type="NCBIfam" id="TIGR02841">
    <property type="entry name" value="spore_YyaC"/>
    <property type="match status" value="1"/>
</dbReference>
<gene>
    <name evidence="1" type="ORF">SAMN02745885_02225</name>
</gene>
<dbReference type="SUPFAM" id="SSF53163">
    <property type="entry name" value="HybD-like"/>
    <property type="match status" value="1"/>
</dbReference>
<dbReference type="RefSeq" id="WP_078666236.1">
    <property type="nucleotide sequence ID" value="NZ_FUXM01000034.1"/>
</dbReference>
<dbReference type="Proteomes" id="UP000189933">
    <property type="component" value="Unassembled WGS sequence"/>
</dbReference>
<dbReference type="OrthoDB" id="9815953at2"/>
<reference evidence="2" key="1">
    <citation type="submission" date="2017-02" db="EMBL/GenBank/DDBJ databases">
        <authorList>
            <person name="Varghese N."/>
            <person name="Submissions S."/>
        </authorList>
    </citation>
    <scope>NUCLEOTIDE SEQUENCE [LARGE SCALE GENOMIC DNA]</scope>
    <source>
        <strain evidence="2">DSM 16521</strain>
    </source>
</reference>
<dbReference type="AlphaFoldDB" id="A0A1T4RRB6"/>
<organism evidence="1 2">
    <name type="scientific">Carboxydocella sporoproducens DSM 16521</name>
    <dbReference type="NCBI Taxonomy" id="1121270"/>
    <lineage>
        <taxon>Bacteria</taxon>
        <taxon>Bacillati</taxon>
        <taxon>Bacillota</taxon>
        <taxon>Clostridia</taxon>
        <taxon>Eubacteriales</taxon>
        <taxon>Clostridiales Family XVI. Incertae Sedis</taxon>
        <taxon>Carboxydocella</taxon>
    </lineage>
</organism>
<sequence length="198" mass="21709">MEKHKIHVDDPLVVDKLSRLLVRQLVDLVLPGQPILILCIGTDRSTGDALGPLIGTLLSQKPCQPFWILGTLEEPVHAANLAEKLQHIYKTWPNPFVIAIDASLGNLDSVGHITLARGPLKPGAGVNKNLPPVGQIHLTGIVNVGGFMEYFVLQNTRLFVVMKMAQAISSALSLASRLWVNFQDKYRNTSSSSTWEKS</sequence>
<protein>
    <submittedName>
        <fullName evidence="1">Putative sporulation protein YyaC</fullName>
    </submittedName>
</protein>
<accession>A0A1T4RRB6</accession>
<dbReference type="EMBL" id="FUXM01000034">
    <property type="protein sequence ID" value="SKA18308.1"/>
    <property type="molecule type" value="Genomic_DNA"/>
</dbReference>